<dbReference type="GO" id="GO:0015886">
    <property type="term" value="P:heme transport"/>
    <property type="evidence" value="ECO:0007669"/>
    <property type="project" value="InterPro"/>
</dbReference>
<evidence type="ECO:0000256" key="6">
    <source>
        <dbReference type="ARBA" id="ARBA00022475"/>
    </source>
</evidence>
<name>A0A918XFW1_9GAMM</name>
<comment type="caution">
    <text evidence="14">The sequence shown here is derived from an EMBL/GenBank/DDBJ whole genome shotgun (WGS) entry which is preliminary data.</text>
</comment>
<keyword evidence="6 12" id="KW-1003">Cell membrane</keyword>
<evidence type="ECO:0000256" key="13">
    <source>
        <dbReference type="SAM" id="Coils"/>
    </source>
</evidence>
<evidence type="ECO:0000256" key="9">
    <source>
        <dbReference type="ARBA" id="ARBA00022748"/>
    </source>
</evidence>
<evidence type="ECO:0000256" key="5">
    <source>
        <dbReference type="ARBA" id="ARBA00022448"/>
    </source>
</evidence>
<dbReference type="InterPro" id="IPR007078">
    <property type="entry name" value="Haem_export_protD_CcmD"/>
</dbReference>
<evidence type="ECO:0000256" key="4">
    <source>
        <dbReference type="ARBA" id="ARBA00016461"/>
    </source>
</evidence>
<dbReference type="RefSeq" id="WP_189475490.1">
    <property type="nucleotide sequence ID" value="NZ_BMYM01000001.1"/>
</dbReference>
<evidence type="ECO:0000256" key="8">
    <source>
        <dbReference type="ARBA" id="ARBA00022692"/>
    </source>
</evidence>
<feature type="coiled-coil region" evidence="13">
    <location>
        <begin position="38"/>
        <end position="65"/>
    </location>
</feature>
<keyword evidence="10 12" id="KW-1133">Transmembrane helix</keyword>
<evidence type="ECO:0000256" key="3">
    <source>
        <dbReference type="ARBA" id="ARBA00008741"/>
    </source>
</evidence>
<dbReference type="NCBIfam" id="TIGR03141">
    <property type="entry name" value="cytochro_ccmD"/>
    <property type="match status" value="1"/>
</dbReference>
<dbReference type="GO" id="GO:0017004">
    <property type="term" value="P:cytochrome complex assembly"/>
    <property type="evidence" value="ECO:0007669"/>
    <property type="project" value="UniProtKB-KW"/>
</dbReference>
<evidence type="ECO:0000256" key="2">
    <source>
        <dbReference type="ARBA" id="ARBA00004377"/>
    </source>
</evidence>
<keyword evidence="15" id="KW-1185">Reference proteome</keyword>
<dbReference type="PANTHER" id="PTHR37531">
    <property type="entry name" value="HEME EXPORTER PROTEIN D"/>
    <property type="match status" value="1"/>
</dbReference>
<dbReference type="InterPro" id="IPR052075">
    <property type="entry name" value="Heme_exporter_D"/>
</dbReference>
<evidence type="ECO:0000256" key="10">
    <source>
        <dbReference type="ARBA" id="ARBA00022989"/>
    </source>
</evidence>
<keyword evidence="5 12" id="KW-0813">Transport</keyword>
<dbReference type="GO" id="GO:0005886">
    <property type="term" value="C:plasma membrane"/>
    <property type="evidence" value="ECO:0007669"/>
    <property type="project" value="UniProtKB-SubCell"/>
</dbReference>
<keyword evidence="13" id="KW-0175">Coiled coil</keyword>
<comment type="similarity">
    <text evidence="3 12">Belongs to the CcmD/CycX/HelD family.</text>
</comment>
<dbReference type="AlphaFoldDB" id="A0A918XFW1"/>
<accession>A0A918XFW1</accession>
<dbReference type="Proteomes" id="UP000644693">
    <property type="component" value="Unassembled WGS sequence"/>
</dbReference>
<evidence type="ECO:0000256" key="7">
    <source>
        <dbReference type="ARBA" id="ARBA00022519"/>
    </source>
</evidence>
<comment type="function">
    <text evidence="1 12">Required for the export of heme to the periplasm for the biogenesis of c-type cytochromes.</text>
</comment>
<proteinExistence type="inferred from homology"/>
<evidence type="ECO:0000256" key="12">
    <source>
        <dbReference type="RuleBase" id="RU363101"/>
    </source>
</evidence>
<keyword evidence="9 12" id="KW-0201">Cytochrome c-type biogenesis</keyword>
<keyword evidence="7 12" id="KW-0997">Cell inner membrane</keyword>
<keyword evidence="8 12" id="KW-0812">Transmembrane</keyword>
<dbReference type="EMBL" id="BMYM01000001">
    <property type="protein sequence ID" value="GHD28949.1"/>
    <property type="molecule type" value="Genomic_DNA"/>
</dbReference>
<dbReference type="GO" id="GO:1903607">
    <property type="term" value="P:cytochrome c biosynthetic process"/>
    <property type="evidence" value="ECO:0007669"/>
    <property type="project" value="TreeGrafter"/>
</dbReference>
<gene>
    <name evidence="14" type="ORF">GCM10007053_08850</name>
</gene>
<evidence type="ECO:0000256" key="11">
    <source>
        <dbReference type="ARBA" id="ARBA00023136"/>
    </source>
</evidence>
<protein>
    <recommendedName>
        <fullName evidence="4 12">Heme exporter protein D</fullName>
    </recommendedName>
</protein>
<reference evidence="14" key="1">
    <citation type="journal article" date="2014" name="Int. J. Syst. Evol. Microbiol.">
        <title>Complete genome sequence of Corynebacterium casei LMG S-19264T (=DSM 44701T), isolated from a smear-ripened cheese.</title>
        <authorList>
            <consortium name="US DOE Joint Genome Institute (JGI-PGF)"/>
            <person name="Walter F."/>
            <person name="Albersmeier A."/>
            <person name="Kalinowski J."/>
            <person name="Ruckert C."/>
        </authorList>
    </citation>
    <scope>NUCLEOTIDE SEQUENCE</scope>
    <source>
        <strain evidence="14">KCTC 23430</strain>
    </source>
</reference>
<organism evidence="14 15">
    <name type="scientific">Parahalioglobus pacificus</name>
    <dbReference type="NCBI Taxonomy" id="930806"/>
    <lineage>
        <taxon>Bacteria</taxon>
        <taxon>Pseudomonadati</taxon>
        <taxon>Pseudomonadota</taxon>
        <taxon>Gammaproteobacteria</taxon>
        <taxon>Cellvibrionales</taxon>
        <taxon>Halieaceae</taxon>
        <taxon>Parahalioglobus</taxon>
    </lineage>
</organism>
<reference evidence="14" key="2">
    <citation type="submission" date="2020-09" db="EMBL/GenBank/DDBJ databases">
        <authorList>
            <person name="Sun Q."/>
            <person name="Kim S."/>
        </authorList>
    </citation>
    <scope>NUCLEOTIDE SEQUENCE</scope>
    <source>
        <strain evidence="14">KCTC 23430</strain>
    </source>
</reference>
<evidence type="ECO:0000256" key="1">
    <source>
        <dbReference type="ARBA" id="ARBA00002442"/>
    </source>
</evidence>
<feature type="transmembrane region" description="Helical" evidence="12">
    <location>
        <begin position="20"/>
        <end position="37"/>
    </location>
</feature>
<dbReference type="PANTHER" id="PTHR37531:SF1">
    <property type="entry name" value="HEME EXPORTER PROTEIN D"/>
    <property type="match status" value="1"/>
</dbReference>
<dbReference type="Pfam" id="PF04995">
    <property type="entry name" value="CcmD"/>
    <property type="match status" value="1"/>
</dbReference>
<comment type="subcellular location">
    <subcellularLocation>
        <location evidence="2 12">Cell inner membrane</location>
        <topology evidence="2 12">Single-pass membrane protein</topology>
    </subcellularLocation>
</comment>
<sequence>MYFDSFQAALSMDGHGTYVWVAYAITLAVLAWIVIAPRRRARNTLTQLADEARRQEGAAAKAKGEEVNT</sequence>
<evidence type="ECO:0000313" key="14">
    <source>
        <dbReference type="EMBL" id="GHD28949.1"/>
    </source>
</evidence>
<evidence type="ECO:0000313" key="15">
    <source>
        <dbReference type="Proteomes" id="UP000644693"/>
    </source>
</evidence>
<keyword evidence="11 12" id="KW-0472">Membrane</keyword>